<evidence type="ECO:0000313" key="2">
    <source>
        <dbReference type="EMBL" id="EJT73097.1"/>
    </source>
</evidence>
<evidence type="ECO:0000313" key="4">
    <source>
        <dbReference type="Proteomes" id="UP000006039"/>
    </source>
</evidence>
<dbReference type="STRING" id="644352.J3P8W3"/>
<dbReference type="PANTHER" id="PTHR38117:SF1">
    <property type="entry name" value="DUF3074 DOMAIN-CONTAINING PROTEIN"/>
    <property type="match status" value="1"/>
</dbReference>
<dbReference type="VEuPathDB" id="FungiDB:GGTG_09947"/>
<name>J3P8W3_GAET3</name>
<dbReference type="PANTHER" id="PTHR38117">
    <property type="entry name" value="NACHT AND WD40 DOMAIN PROTEIN"/>
    <property type="match status" value="1"/>
</dbReference>
<feature type="domain" description="DUF7053" evidence="1">
    <location>
        <begin position="3"/>
        <end position="171"/>
    </location>
</feature>
<sequence length="193" mass="20855">MARMTITVAAPLPPSVPPQAVIDALHASYEPLIRPHPFLRRFERRRLSVSEVVDDPFFEADGAKLEAYEVVERVPILPVPGFHKDIVIPAVFQSFARGVRCRADTSGVRIWSVYEVRPLSAASGTGVGAGGADGEAWELLETAKVECNALVKPFVQKNFITAHRDILKGTIAEIATMQGLPNGSGSGPVRVTT</sequence>
<reference evidence="3" key="4">
    <citation type="journal article" date="2015" name="G3 (Bethesda)">
        <title>Genome sequences of three phytopathogenic species of the Magnaporthaceae family of fungi.</title>
        <authorList>
            <person name="Okagaki L.H."/>
            <person name="Nunes C.C."/>
            <person name="Sailsbery J."/>
            <person name="Clay B."/>
            <person name="Brown D."/>
            <person name="John T."/>
            <person name="Oh Y."/>
            <person name="Young N."/>
            <person name="Fitzgerald M."/>
            <person name="Haas B.J."/>
            <person name="Zeng Q."/>
            <person name="Young S."/>
            <person name="Adiconis X."/>
            <person name="Fan L."/>
            <person name="Levin J.Z."/>
            <person name="Mitchell T.K."/>
            <person name="Okubara P.A."/>
            <person name="Farman M.L."/>
            <person name="Kohn L.M."/>
            <person name="Birren B."/>
            <person name="Ma L.-J."/>
            <person name="Dean R.A."/>
        </authorList>
    </citation>
    <scope>NUCLEOTIDE SEQUENCE</scope>
    <source>
        <strain evidence="3">R3-111a-1</strain>
    </source>
</reference>
<evidence type="ECO:0000313" key="3">
    <source>
        <dbReference type="EnsemblFungi" id="EJT73097"/>
    </source>
</evidence>
<dbReference type="HOGENOM" id="CLU_090750_0_0_1"/>
<evidence type="ECO:0000259" key="1">
    <source>
        <dbReference type="Pfam" id="PF23155"/>
    </source>
</evidence>
<reference evidence="2" key="2">
    <citation type="submission" date="2010-07" db="EMBL/GenBank/DDBJ databases">
        <authorList>
            <consortium name="The Broad Institute Genome Sequencing Platform"/>
            <consortium name="Broad Institute Genome Sequencing Center for Infectious Disease"/>
            <person name="Ma L.-J."/>
            <person name="Dead R."/>
            <person name="Young S."/>
            <person name="Zeng Q."/>
            <person name="Koehrsen M."/>
            <person name="Alvarado L."/>
            <person name="Berlin A."/>
            <person name="Chapman S.B."/>
            <person name="Chen Z."/>
            <person name="Freedman E."/>
            <person name="Gellesch M."/>
            <person name="Goldberg J."/>
            <person name="Griggs A."/>
            <person name="Gujja S."/>
            <person name="Heilman E.R."/>
            <person name="Heiman D."/>
            <person name="Hepburn T."/>
            <person name="Howarth C."/>
            <person name="Jen D."/>
            <person name="Larson L."/>
            <person name="Mehta T."/>
            <person name="Neiman D."/>
            <person name="Pearson M."/>
            <person name="Roberts A."/>
            <person name="Saif S."/>
            <person name="Shea T."/>
            <person name="Shenoy N."/>
            <person name="Sisk P."/>
            <person name="Stolte C."/>
            <person name="Sykes S."/>
            <person name="Walk T."/>
            <person name="White J."/>
            <person name="Yandava C."/>
            <person name="Haas B."/>
            <person name="Nusbaum C."/>
            <person name="Birren B."/>
        </authorList>
    </citation>
    <scope>NUCLEOTIDE SEQUENCE</scope>
    <source>
        <strain evidence="2">R3-111a-1</strain>
    </source>
</reference>
<keyword evidence="4" id="KW-1185">Reference proteome</keyword>
<reference evidence="2" key="3">
    <citation type="submission" date="2010-09" db="EMBL/GenBank/DDBJ databases">
        <title>Annotation of Gaeumannomyces graminis var. tritici R3-111a-1.</title>
        <authorList>
            <consortium name="The Broad Institute Genome Sequencing Platform"/>
            <person name="Ma L.-J."/>
            <person name="Dead R."/>
            <person name="Young S.K."/>
            <person name="Zeng Q."/>
            <person name="Gargeya S."/>
            <person name="Fitzgerald M."/>
            <person name="Haas B."/>
            <person name="Abouelleil A."/>
            <person name="Alvarado L."/>
            <person name="Arachchi H.M."/>
            <person name="Berlin A."/>
            <person name="Brown A."/>
            <person name="Chapman S.B."/>
            <person name="Chen Z."/>
            <person name="Dunbar C."/>
            <person name="Freedman E."/>
            <person name="Gearin G."/>
            <person name="Gellesch M."/>
            <person name="Goldberg J."/>
            <person name="Griggs A."/>
            <person name="Gujja S."/>
            <person name="Heiman D."/>
            <person name="Howarth C."/>
            <person name="Larson L."/>
            <person name="Lui A."/>
            <person name="MacDonald P.J.P."/>
            <person name="Mehta T."/>
            <person name="Montmayeur A."/>
            <person name="Murphy C."/>
            <person name="Neiman D."/>
            <person name="Pearson M."/>
            <person name="Priest M."/>
            <person name="Roberts A."/>
            <person name="Saif S."/>
            <person name="Shea T."/>
            <person name="Shenoy N."/>
            <person name="Sisk P."/>
            <person name="Stolte C."/>
            <person name="Sykes S."/>
            <person name="Yandava C."/>
            <person name="Wortman J."/>
            <person name="Nusbaum C."/>
            <person name="Birren B."/>
        </authorList>
    </citation>
    <scope>NUCLEOTIDE SEQUENCE</scope>
    <source>
        <strain evidence="2">R3-111a-1</strain>
    </source>
</reference>
<dbReference type="Proteomes" id="UP000006039">
    <property type="component" value="Unassembled WGS sequence"/>
</dbReference>
<dbReference type="EnsemblFungi" id="EJT73097">
    <property type="protein sequence ID" value="EJT73097"/>
    <property type="gene ID" value="GGTG_09947"/>
</dbReference>
<dbReference type="EMBL" id="GL385399">
    <property type="protein sequence ID" value="EJT73097.1"/>
    <property type="molecule type" value="Genomic_DNA"/>
</dbReference>
<protein>
    <recommendedName>
        <fullName evidence="1">DUF7053 domain-containing protein</fullName>
    </recommendedName>
</protein>
<dbReference type="eggNOG" id="ENOG502RW2C">
    <property type="taxonomic scope" value="Eukaryota"/>
</dbReference>
<reference evidence="4" key="1">
    <citation type="submission" date="2010-07" db="EMBL/GenBank/DDBJ databases">
        <title>The genome sequence of Gaeumannomyces graminis var. tritici strain R3-111a-1.</title>
        <authorList>
            <consortium name="The Broad Institute Genome Sequencing Platform"/>
            <person name="Ma L.-J."/>
            <person name="Dead R."/>
            <person name="Young S."/>
            <person name="Zeng Q."/>
            <person name="Koehrsen M."/>
            <person name="Alvarado L."/>
            <person name="Berlin A."/>
            <person name="Chapman S.B."/>
            <person name="Chen Z."/>
            <person name="Freedman E."/>
            <person name="Gellesch M."/>
            <person name="Goldberg J."/>
            <person name="Griggs A."/>
            <person name="Gujja S."/>
            <person name="Heilman E.R."/>
            <person name="Heiman D."/>
            <person name="Hepburn T."/>
            <person name="Howarth C."/>
            <person name="Jen D."/>
            <person name="Larson L."/>
            <person name="Mehta T."/>
            <person name="Neiman D."/>
            <person name="Pearson M."/>
            <person name="Roberts A."/>
            <person name="Saif S."/>
            <person name="Shea T."/>
            <person name="Shenoy N."/>
            <person name="Sisk P."/>
            <person name="Stolte C."/>
            <person name="Sykes S."/>
            <person name="Walk T."/>
            <person name="White J."/>
            <person name="Yandava C."/>
            <person name="Haas B."/>
            <person name="Nusbaum C."/>
            <person name="Birren B."/>
        </authorList>
    </citation>
    <scope>NUCLEOTIDE SEQUENCE [LARGE SCALE GENOMIC DNA]</scope>
    <source>
        <strain evidence="4">R3-111a-1</strain>
    </source>
</reference>
<proteinExistence type="predicted"/>
<accession>J3P8W3</accession>
<dbReference type="OrthoDB" id="4276610at2759"/>
<gene>
    <name evidence="3" type="primary">20350405</name>
    <name evidence="2" type="ORF">GGTG_09947</name>
</gene>
<reference evidence="3" key="5">
    <citation type="submission" date="2018-04" db="UniProtKB">
        <authorList>
            <consortium name="EnsemblFungi"/>
        </authorList>
    </citation>
    <scope>IDENTIFICATION</scope>
    <source>
        <strain evidence="3">R3-111a-1</strain>
    </source>
</reference>
<dbReference type="Pfam" id="PF23155">
    <property type="entry name" value="DUF7053"/>
    <property type="match status" value="1"/>
</dbReference>
<dbReference type="InterPro" id="IPR055481">
    <property type="entry name" value="DUF7053"/>
</dbReference>
<dbReference type="GeneID" id="20350405"/>
<dbReference type="AlphaFoldDB" id="J3P8W3"/>
<dbReference type="RefSeq" id="XP_009226071.1">
    <property type="nucleotide sequence ID" value="XM_009227807.1"/>
</dbReference>
<organism evidence="2">
    <name type="scientific">Gaeumannomyces tritici (strain R3-111a-1)</name>
    <name type="common">Wheat and barley take-all root rot fungus</name>
    <name type="synonym">Gaeumannomyces graminis var. tritici</name>
    <dbReference type="NCBI Taxonomy" id="644352"/>
    <lineage>
        <taxon>Eukaryota</taxon>
        <taxon>Fungi</taxon>
        <taxon>Dikarya</taxon>
        <taxon>Ascomycota</taxon>
        <taxon>Pezizomycotina</taxon>
        <taxon>Sordariomycetes</taxon>
        <taxon>Sordariomycetidae</taxon>
        <taxon>Magnaporthales</taxon>
        <taxon>Magnaporthaceae</taxon>
        <taxon>Gaeumannomyces</taxon>
    </lineage>
</organism>